<proteinExistence type="predicted"/>
<organism evidence="1 2">
    <name type="scientific">Kineococcus aurantiacus</name>
    <dbReference type="NCBI Taxonomy" id="37633"/>
    <lineage>
        <taxon>Bacteria</taxon>
        <taxon>Bacillati</taxon>
        <taxon>Actinomycetota</taxon>
        <taxon>Actinomycetes</taxon>
        <taxon>Kineosporiales</taxon>
        <taxon>Kineosporiaceae</taxon>
        <taxon>Kineococcus</taxon>
    </lineage>
</organism>
<sequence>MEHRDGELYQTFQGGEIWFSPGAGTAVYYY</sequence>
<accession>A0A7Y9J1T6</accession>
<reference evidence="1 2" key="1">
    <citation type="submission" date="2020-07" db="EMBL/GenBank/DDBJ databases">
        <title>Sequencing the genomes of 1000 actinobacteria strains.</title>
        <authorList>
            <person name="Klenk H.-P."/>
        </authorList>
    </citation>
    <scope>NUCLEOTIDE SEQUENCE [LARGE SCALE GENOMIC DNA]</scope>
    <source>
        <strain evidence="1 2">DSM 7487</strain>
    </source>
</reference>
<dbReference type="EMBL" id="JACCBB010000001">
    <property type="protein sequence ID" value="NYD23424.1"/>
    <property type="molecule type" value="Genomic_DNA"/>
</dbReference>
<gene>
    <name evidence="1" type="ORF">BJ968_002964</name>
</gene>
<evidence type="ECO:0000313" key="1">
    <source>
        <dbReference type="EMBL" id="NYD23424.1"/>
    </source>
</evidence>
<protein>
    <submittedName>
        <fullName evidence="1">Uncharacterized protein</fullName>
    </submittedName>
</protein>
<keyword evidence="2" id="KW-1185">Reference proteome</keyword>
<dbReference type="AlphaFoldDB" id="A0A7Y9J1T6"/>
<name>A0A7Y9J1T6_9ACTN</name>
<evidence type="ECO:0000313" key="2">
    <source>
        <dbReference type="Proteomes" id="UP000521922"/>
    </source>
</evidence>
<comment type="caution">
    <text evidence="1">The sequence shown here is derived from an EMBL/GenBank/DDBJ whole genome shotgun (WGS) entry which is preliminary data.</text>
</comment>
<dbReference type="Proteomes" id="UP000521922">
    <property type="component" value="Unassembled WGS sequence"/>
</dbReference>